<keyword evidence="2" id="KW-1185">Reference proteome</keyword>
<gene>
    <name evidence="1" type="ORF">GSPATT00026786001</name>
</gene>
<organism evidence="1 2">
    <name type="scientific">Paramecium tetraurelia</name>
    <dbReference type="NCBI Taxonomy" id="5888"/>
    <lineage>
        <taxon>Eukaryota</taxon>
        <taxon>Sar</taxon>
        <taxon>Alveolata</taxon>
        <taxon>Ciliophora</taxon>
        <taxon>Intramacronucleata</taxon>
        <taxon>Oligohymenophorea</taxon>
        <taxon>Peniculida</taxon>
        <taxon>Parameciidae</taxon>
        <taxon>Paramecium</taxon>
    </lineage>
</organism>
<dbReference type="Proteomes" id="UP000000600">
    <property type="component" value="Unassembled WGS sequence"/>
</dbReference>
<dbReference type="AlphaFoldDB" id="A0EGM1"/>
<dbReference type="InParanoid" id="A0EGM1"/>
<proteinExistence type="predicted"/>
<evidence type="ECO:0000313" key="1">
    <source>
        <dbReference type="EMBL" id="CAK94462.1"/>
    </source>
</evidence>
<name>A0EGM1_PARTE</name>
<accession>A0EGM1</accession>
<protein>
    <submittedName>
        <fullName evidence="1">Uncharacterized protein</fullName>
    </submittedName>
</protein>
<dbReference type="KEGG" id="ptm:GSPATT00026786001"/>
<dbReference type="GeneID" id="5047620"/>
<dbReference type="HOGENOM" id="CLU_2693108_0_0_1"/>
<reference evidence="1 2" key="1">
    <citation type="journal article" date="2006" name="Nature">
        <title>Global trends of whole-genome duplications revealed by the ciliate Paramecium tetraurelia.</title>
        <authorList>
            <consortium name="Genoscope"/>
            <person name="Aury J.-M."/>
            <person name="Jaillon O."/>
            <person name="Duret L."/>
            <person name="Noel B."/>
            <person name="Jubin C."/>
            <person name="Porcel B.M."/>
            <person name="Segurens B."/>
            <person name="Daubin V."/>
            <person name="Anthouard V."/>
            <person name="Aiach N."/>
            <person name="Arnaiz O."/>
            <person name="Billaut A."/>
            <person name="Beisson J."/>
            <person name="Blanc I."/>
            <person name="Bouhouche K."/>
            <person name="Camara F."/>
            <person name="Duharcourt S."/>
            <person name="Guigo R."/>
            <person name="Gogendeau D."/>
            <person name="Katinka M."/>
            <person name="Keller A.-M."/>
            <person name="Kissmehl R."/>
            <person name="Klotz C."/>
            <person name="Koll F."/>
            <person name="Le Moue A."/>
            <person name="Lepere C."/>
            <person name="Malinsky S."/>
            <person name="Nowacki M."/>
            <person name="Nowak J.K."/>
            <person name="Plattner H."/>
            <person name="Poulain J."/>
            <person name="Ruiz F."/>
            <person name="Serrano V."/>
            <person name="Zagulski M."/>
            <person name="Dessen P."/>
            <person name="Betermier M."/>
            <person name="Weissenbach J."/>
            <person name="Scarpelli C."/>
            <person name="Schachter V."/>
            <person name="Sperling L."/>
            <person name="Meyer E."/>
            <person name="Cohen J."/>
            <person name="Wincker P."/>
        </authorList>
    </citation>
    <scope>NUCLEOTIDE SEQUENCE [LARGE SCALE GENOMIC DNA]</scope>
    <source>
        <strain evidence="1 2">Stock d4-2</strain>
    </source>
</reference>
<dbReference type="RefSeq" id="XP_001461835.1">
    <property type="nucleotide sequence ID" value="XM_001461798.1"/>
</dbReference>
<sequence>MLRLAFKQLSRQSLLQKKKIYELFFERGLKFFYQSIKQNYYTLDQHRHAIDQFEICMSVFAEAKQPQTMAGHQI</sequence>
<evidence type="ECO:0000313" key="2">
    <source>
        <dbReference type="Proteomes" id="UP000000600"/>
    </source>
</evidence>
<dbReference type="EMBL" id="CT868677">
    <property type="protein sequence ID" value="CAK94462.1"/>
    <property type="molecule type" value="Genomic_DNA"/>
</dbReference>